<evidence type="ECO:0000313" key="2">
    <source>
        <dbReference type="EMBL" id="CAK0850031.1"/>
    </source>
</evidence>
<organism evidence="2 3">
    <name type="scientific">Prorocentrum cordatum</name>
    <dbReference type="NCBI Taxonomy" id="2364126"/>
    <lineage>
        <taxon>Eukaryota</taxon>
        <taxon>Sar</taxon>
        <taxon>Alveolata</taxon>
        <taxon>Dinophyceae</taxon>
        <taxon>Prorocentrales</taxon>
        <taxon>Prorocentraceae</taxon>
        <taxon>Prorocentrum</taxon>
    </lineage>
</organism>
<feature type="region of interest" description="Disordered" evidence="1">
    <location>
        <begin position="1"/>
        <end position="68"/>
    </location>
</feature>
<dbReference type="EMBL" id="CAUYUJ010015116">
    <property type="protein sequence ID" value="CAK0850031.1"/>
    <property type="molecule type" value="Genomic_DNA"/>
</dbReference>
<dbReference type="Proteomes" id="UP001189429">
    <property type="component" value="Unassembled WGS sequence"/>
</dbReference>
<keyword evidence="3" id="KW-1185">Reference proteome</keyword>
<comment type="caution">
    <text evidence="2">The sequence shown here is derived from an EMBL/GenBank/DDBJ whole genome shotgun (WGS) entry which is preliminary data.</text>
</comment>
<sequence length="182" mass="20018">MVQTKSRGTRARRGVTPLSSVRRSCHGGWRPGVRGTARRRERRDEEEEDSRRRESRRLHGAADAAACTRRNPKLPAERAAHRALARAALVLGSAGHQGSAPHRNSWHWNGEECHGPKLSSCPRGYFPGRRGTPPNPTSTPLPWRAERTGGRCRQGARRSVERGPEKPARASESPCLCSGAAL</sequence>
<proteinExistence type="predicted"/>
<evidence type="ECO:0000256" key="1">
    <source>
        <dbReference type="SAM" id="MobiDB-lite"/>
    </source>
</evidence>
<feature type="region of interest" description="Disordered" evidence="1">
    <location>
        <begin position="127"/>
        <end position="182"/>
    </location>
</feature>
<feature type="compositionally biased region" description="Basic and acidic residues" evidence="1">
    <location>
        <begin position="158"/>
        <end position="169"/>
    </location>
</feature>
<gene>
    <name evidence="2" type="ORF">PCOR1329_LOCUS42576</name>
</gene>
<name>A0ABN9TUY9_9DINO</name>
<accession>A0ABN9TUY9</accession>
<reference evidence="2" key="1">
    <citation type="submission" date="2023-10" db="EMBL/GenBank/DDBJ databases">
        <authorList>
            <person name="Chen Y."/>
            <person name="Shah S."/>
            <person name="Dougan E. K."/>
            <person name="Thang M."/>
            <person name="Chan C."/>
        </authorList>
    </citation>
    <scope>NUCLEOTIDE SEQUENCE [LARGE SCALE GENOMIC DNA]</scope>
</reference>
<evidence type="ECO:0000313" key="3">
    <source>
        <dbReference type="Proteomes" id="UP001189429"/>
    </source>
</evidence>
<protein>
    <submittedName>
        <fullName evidence="2">Uncharacterized protein</fullName>
    </submittedName>
</protein>